<evidence type="ECO:0000313" key="1">
    <source>
        <dbReference type="EMBL" id="QHU10875.1"/>
    </source>
</evidence>
<protein>
    <submittedName>
        <fullName evidence="1">Uncharacterized protein</fullName>
    </submittedName>
</protein>
<sequence>MENQSITSSPPDITSWIAPTIVCCGCEEKGHMPFMVNRRRRLLLNSSGKLIPTCPQTIADHERICGGPLDPTEYVPVSVRRSLSSYQKGVERGRLMVAYDKALLEKAQKEKK</sequence>
<name>A0A6C0JYM0_9ZZZZ</name>
<dbReference type="AlphaFoldDB" id="A0A6C0JYM0"/>
<accession>A0A6C0JYM0</accession>
<dbReference type="EMBL" id="MN740772">
    <property type="protein sequence ID" value="QHU10875.1"/>
    <property type="molecule type" value="Genomic_DNA"/>
</dbReference>
<organism evidence="1">
    <name type="scientific">viral metagenome</name>
    <dbReference type="NCBI Taxonomy" id="1070528"/>
    <lineage>
        <taxon>unclassified sequences</taxon>
        <taxon>metagenomes</taxon>
        <taxon>organismal metagenomes</taxon>
    </lineage>
</organism>
<proteinExistence type="predicted"/>
<reference evidence="1" key="1">
    <citation type="journal article" date="2020" name="Nature">
        <title>Giant virus diversity and host interactions through global metagenomics.</title>
        <authorList>
            <person name="Schulz F."/>
            <person name="Roux S."/>
            <person name="Paez-Espino D."/>
            <person name="Jungbluth S."/>
            <person name="Walsh D.A."/>
            <person name="Denef V.J."/>
            <person name="McMahon K.D."/>
            <person name="Konstantinidis K.T."/>
            <person name="Eloe-Fadrosh E.A."/>
            <person name="Kyrpides N.C."/>
            <person name="Woyke T."/>
        </authorList>
    </citation>
    <scope>NUCLEOTIDE SEQUENCE</scope>
    <source>
        <strain evidence="1">GVMAG-S-1101165-83</strain>
    </source>
</reference>